<sequence length="86" mass="9765">MNCKTILDIIISNIKYVKPSLENYMFKTSDNLVNLGTNSVERSEIIMMTLEKLDLRIPLVETYGPNNIGELAQLLSDKKLMNENAC</sequence>
<comment type="caution">
    <text evidence="1">The sequence shown here is derived from an EMBL/GenBank/DDBJ whole genome shotgun (WGS) entry which is preliminary data.</text>
</comment>
<reference evidence="1 2" key="1">
    <citation type="journal article" date="2016" name="Appl. Environ. Microbiol.">
        <title>Lack of Overt Genome Reduction in the Bryostatin-Producing Bryozoan Symbiont "Candidatus Endobugula sertula".</title>
        <authorList>
            <person name="Miller I.J."/>
            <person name="Vanee N."/>
            <person name="Fong S.S."/>
            <person name="Lim-Fong G.E."/>
            <person name="Kwan J.C."/>
        </authorList>
    </citation>
    <scope>NUCLEOTIDE SEQUENCE [LARGE SCALE GENOMIC DNA]</scope>
    <source>
        <strain evidence="1">AB1-4</strain>
    </source>
</reference>
<dbReference type="EMBL" id="MDLC01000014">
    <property type="protein sequence ID" value="ODS24092.1"/>
    <property type="molecule type" value="Genomic_DNA"/>
</dbReference>
<proteinExistence type="predicted"/>
<dbReference type="STRING" id="62101.AB835_05585"/>
<dbReference type="Proteomes" id="UP000242502">
    <property type="component" value="Unassembled WGS sequence"/>
</dbReference>
<dbReference type="AlphaFoldDB" id="A0A1D2QR90"/>
<organism evidence="1 2">
    <name type="scientific">Candidatus Endobugula sertula</name>
    <name type="common">Bugula neritina bacterial symbiont</name>
    <dbReference type="NCBI Taxonomy" id="62101"/>
    <lineage>
        <taxon>Bacteria</taxon>
        <taxon>Pseudomonadati</taxon>
        <taxon>Pseudomonadota</taxon>
        <taxon>Gammaproteobacteria</taxon>
        <taxon>Cellvibrionales</taxon>
        <taxon>Cellvibrionaceae</taxon>
        <taxon>Candidatus Endobugula</taxon>
    </lineage>
</organism>
<gene>
    <name evidence="1" type="ORF">AB835_05585</name>
</gene>
<evidence type="ECO:0000313" key="2">
    <source>
        <dbReference type="Proteomes" id="UP000242502"/>
    </source>
</evidence>
<accession>A0A1D2QR90</accession>
<evidence type="ECO:0008006" key="3">
    <source>
        <dbReference type="Google" id="ProtNLM"/>
    </source>
</evidence>
<evidence type="ECO:0000313" key="1">
    <source>
        <dbReference type="EMBL" id="ODS24092.1"/>
    </source>
</evidence>
<dbReference type="InterPro" id="IPR036736">
    <property type="entry name" value="ACP-like_sf"/>
</dbReference>
<dbReference type="NCBIfam" id="NF005502">
    <property type="entry name" value="PRK07117.1"/>
    <property type="match status" value="1"/>
</dbReference>
<dbReference type="Gene3D" id="1.10.1200.10">
    <property type="entry name" value="ACP-like"/>
    <property type="match status" value="1"/>
</dbReference>
<dbReference type="BioCyc" id="MetaCyc:MONOMER-20812"/>
<name>A0A1D2QR90_9GAMM</name>
<protein>
    <recommendedName>
        <fullName evidence="3">Acyl carrier protein</fullName>
    </recommendedName>
</protein>
<dbReference type="SUPFAM" id="SSF47336">
    <property type="entry name" value="ACP-like"/>
    <property type="match status" value="1"/>
</dbReference>